<evidence type="ECO:0000256" key="5">
    <source>
        <dbReference type="ARBA" id="ARBA00023242"/>
    </source>
</evidence>
<proteinExistence type="predicted"/>
<keyword evidence="4" id="KW-0508">mRNA splicing</keyword>
<dbReference type="PANTHER" id="PTHR17204:SF5">
    <property type="entry name" value="PRE-MRNA-PROCESSING FACTOR 39"/>
    <property type="match status" value="1"/>
</dbReference>
<protein>
    <submittedName>
        <fullName evidence="7">Uncharacterized protein</fullName>
    </submittedName>
</protein>
<feature type="region of interest" description="Disordered" evidence="6">
    <location>
        <begin position="475"/>
        <end position="555"/>
    </location>
</feature>
<feature type="non-terminal residue" evidence="7">
    <location>
        <position position="1"/>
    </location>
</feature>
<gene>
    <name evidence="7" type="ORF">RCOM_2013510</name>
</gene>
<dbReference type="Proteomes" id="UP000008311">
    <property type="component" value="Unassembled WGS sequence"/>
</dbReference>
<comment type="subcellular location">
    <subcellularLocation>
        <location evidence="1">Nucleus</location>
    </subcellularLocation>
</comment>
<sequence length="663" mass="74241">RVSVIHLFNARFKEHIGDVSNAHASFLRCSKESDLDFVENVVIRSNMEKRLGNFIAASTIYKEAIEMAAKMEKWHILSILYVHFSRLKYMTTDSEDTARDILIDGIKHVPHCKLLIEELIKFATTHGGSRHMNVIDTIVANAISPGTSVSQGLSTKDGEDISRLYLEFVDLCGTVNDVRKAWHRHVKLFPSTARTALFHPAMGTTQWKIDMEEEETLVNLPHQLSGDSSSHCLIQSSLEEKKLSSPQINDTQVAHPATDQKLPLLTNHDMLPNRAAVQESPLSENHREHSDQENVDVLQSGESDNIIHEVVCPVPLKVSEPSGDVIKPKCQGANRTENMPASLEFSKEHDVEKEFGQESEQDLKPPSLERLSLDPQDSKSPSPISPVSDDYGAPRNTSLSDEGLQKSELAQRHSMSNETMLETSQNVKLDPSISSIVSIPATVSAEANHGYASPSSSASNQNVMAQAFPQPQNLANIGRNWHQKSNSDRFRRDSKFRFRGHSHKRLYKQRQTSPQRTYQRTEKGSQMPMNQDYQSQCQSSQNPQVKQGGQVQSQYPASTVHTNLTVSQGWSMHNLQQQNLPPACQSQPAVQPVLYPQPQMSQNPIQNNEQQGERTELHFRDTGESGIIESSASPFFKSLQNLILTHTQPRARRRPGGSCINHL</sequence>
<dbReference type="PANTHER" id="PTHR17204">
    <property type="entry name" value="PRE-MRNA PROCESSING PROTEIN PRP39-RELATED"/>
    <property type="match status" value="1"/>
</dbReference>
<evidence type="ECO:0000256" key="2">
    <source>
        <dbReference type="ARBA" id="ARBA00022664"/>
    </source>
</evidence>
<evidence type="ECO:0000256" key="3">
    <source>
        <dbReference type="ARBA" id="ARBA00022737"/>
    </source>
</evidence>
<dbReference type="eggNOG" id="KOG1258">
    <property type="taxonomic scope" value="Eukaryota"/>
</dbReference>
<dbReference type="GO" id="GO:0071004">
    <property type="term" value="C:U2-type prespliceosome"/>
    <property type="evidence" value="ECO:0000318"/>
    <property type="project" value="GO_Central"/>
</dbReference>
<dbReference type="InParanoid" id="B9TA65"/>
<keyword evidence="5" id="KW-0539">Nucleus</keyword>
<accession>B9TA65</accession>
<dbReference type="InterPro" id="IPR011990">
    <property type="entry name" value="TPR-like_helical_dom_sf"/>
</dbReference>
<feature type="compositionally biased region" description="Polar residues" evidence="6">
    <location>
        <begin position="509"/>
        <end position="518"/>
    </location>
</feature>
<dbReference type="EMBL" id="EQ975585">
    <property type="protein sequence ID" value="EEF27249.1"/>
    <property type="molecule type" value="Genomic_DNA"/>
</dbReference>
<keyword evidence="3" id="KW-0677">Repeat</keyword>
<dbReference type="STRING" id="3988.B9TA65"/>
<dbReference type="FunFam" id="1.25.40.10:FF:000159">
    <property type="entry name" value="Tetratricopeptide repeat (TPR)-like superfamily protein"/>
    <property type="match status" value="1"/>
</dbReference>
<evidence type="ECO:0000313" key="7">
    <source>
        <dbReference type="EMBL" id="EEF27249.1"/>
    </source>
</evidence>
<dbReference type="AlphaFoldDB" id="B9TA65"/>
<evidence type="ECO:0000256" key="4">
    <source>
        <dbReference type="ARBA" id="ARBA00023187"/>
    </source>
</evidence>
<dbReference type="GO" id="GO:0000243">
    <property type="term" value="C:commitment complex"/>
    <property type="evidence" value="ECO:0000318"/>
    <property type="project" value="GO_Central"/>
</dbReference>
<reference evidence="8" key="1">
    <citation type="journal article" date="2010" name="Nat. Biotechnol.">
        <title>Draft genome sequence of the oilseed species Ricinus communis.</title>
        <authorList>
            <person name="Chan A.P."/>
            <person name="Crabtree J."/>
            <person name="Zhao Q."/>
            <person name="Lorenzi H."/>
            <person name="Orvis J."/>
            <person name="Puiu D."/>
            <person name="Melake-Berhan A."/>
            <person name="Jones K.M."/>
            <person name="Redman J."/>
            <person name="Chen G."/>
            <person name="Cahoon E.B."/>
            <person name="Gedil M."/>
            <person name="Stanke M."/>
            <person name="Haas B.J."/>
            <person name="Wortman J.R."/>
            <person name="Fraser-Liggett C.M."/>
            <person name="Ravel J."/>
            <person name="Rabinowicz P.D."/>
        </authorList>
    </citation>
    <scope>NUCLEOTIDE SEQUENCE [LARGE SCALE GENOMIC DNA]</scope>
    <source>
        <strain evidence="8">cv. Hale</strain>
    </source>
</reference>
<feature type="compositionally biased region" description="Basic and acidic residues" evidence="6">
    <location>
        <begin position="347"/>
        <end position="356"/>
    </location>
</feature>
<evidence type="ECO:0000256" key="1">
    <source>
        <dbReference type="ARBA" id="ARBA00004123"/>
    </source>
</evidence>
<feature type="compositionally biased region" description="Basic and acidic residues" evidence="6">
    <location>
        <begin position="485"/>
        <end position="496"/>
    </location>
</feature>
<feature type="compositionally biased region" description="Basic residues" evidence="6">
    <location>
        <begin position="497"/>
        <end position="508"/>
    </location>
</feature>
<dbReference type="GO" id="GO:0000395">
    <property type="term" value="P:mRNA 5'-splice site recognition"/>
    <property type="evidence" value="ECO:0000318"/>
    <property type="project" value="GO_Central"/>
</dbReference>
<dbReference type="Gene3D" id="1.25.40.10">
    <property type="entry name" value="Tetratricopeptide repeat domain"/>
    <property type="match status" value="1"/>
</dbReference>
<dbReference type="GO" id="GO:0005685">
    <property type="term" value="C:U1 snRNP"/>
    <property type="evidence" value="ECO:0000318"/>
    <property type="project" value="GO_Central"/>
</dbReference>
<evidence type="ECO:0000313" key="8">
    <source>
        <dbReference type="Proteomes" id="UP000008311"/>
    </source>
</evidence>
<evidence type="ECO:0000256" key="6">
    <source>
        <dbReference type="SAM" id="MobiDB-lite"/>
    </source>
</evidence>
<name>B9TA65_RICCO</name>
<dbReference type="SUPFAM" id="SSF48452">
    <property type="entry name" value="TPR-like"/>
    <property type="match status" value="1"/>
</dbReference>
<keyword evidence="2" id="KW-0507">mRNA processing</keyword>
<keyword evidence="8" id="KW-1185">Reference proteome</keyword>
<feature type="compositionally biased region" description="Polar residues" evidence="6">
    <location>
        <begin position="527"/>
        <end position="555"/>
    </location>
</feature>
<feature type="region of interest" description="Disordered" evidence="6">
    <location>
        <begin position="347"/>
        <end position="404"/>
    </location>
</feature>
<organism evidence="7 8">
    <name type="scientific">Ricinus communis</name>
    <name type="common">Castor bean</name>
    <dbReference type="NCBI Taxonomy" id="3988"/>
    <lineage>
        <taxon>Eukaryota</taxon>
        <taxon>Viridiplantae</taxon>
        <taxon>Streptophyta</taxon>
        <taxon>Embryophyta</taxon>
        <taxon>Tracheophyta</taxon>
        <taxon>Spermatophyta</taxon>
        <taxon>Magnoliopsida</taxon>
        <taxon>eudicotyledons</taxon>
        <taxon>Gunneridae</taxon>
        <taxon>Pentapetalae</taxon>
        <taxon>rosids</taxon>
        <taxon>fabids</taxon>
        <taxon>Malpighiales</taxon>
        <taxon>Euphorbiaceae</taxon>
        <taxon>Acalyphoideae</taxon>
        <taxon>Acalypheae</taxon>
        <taxon>Ricinus</taxon>
    </lineage>
</organism>